<feature type="compositionally biased region" description="Low complexity" evidence="1">
    <location>
        <begin position="70"/>
        <end position="85"/>
    </location>
</feature>
<dbReference type="AlphaFoldDB" id="A0AAV0JRH7"/>
<accession>A0AAV0JRH7</accession>
<evidence type="ECO:0008006" key="4">
    <source>
        <dbReference type="Google" id="ProtNLM"/>
    </source>
</evidence>
<proteinExistence type="predicted"/>
<name>A0AAV0JRH7_9ROSI</name>
<dbReference type="SUPFAM" id="SSF81383">
    <property type="entry name" value="F-box domain"/>
    <property type="match status" value="1"/>
</dbReference>
<sequence>MTAINKLGDDLLVEILIRSFPNPKPACRSKLVCKRWRSLIAHPVIFNRRFVAHHKTSNEASSRHLPPQRPSATTTLPSASSPCPTNSGRISESGIPSTTCFYAGFGATESTKQEDCWGDFTWSAIRLRSNGSPFLWPPRGHLVGRIRSSLG</sequence>
<dbReference type="EMBL" id="CAMGYJ010000005">
    <property type="protein sequence ID" value="CAI0412582.1"/>
    <property type="molecule type" value="Genomic_DNA"/>
</dbReference>
<dbReference type="InterPro" id="IPR036047">
    <property type="entry name" value="F-box-like_dom_sf"/>
</dbReference>
<evidence type="ECO:0000313" key="2">
    <source>
        <dbReference type="EMBL" id="CAI0412582.1"/>
    </source>
</evidence>
<reference evidence="2" key="1">
    <citation type="submission" date="2022-08" db="EMBL/GenBank/DDBJ databases">
        <authorList>
            <person name="Gutierrez-Valencia J."/>
        </authorList>
    </citation>
    <scope>NUCLEOTIDE SEQUENCE</scope>
</reference>
<evidence type="ECO:0000256" key="1">
    <source>
        <dbReference type="SAM" id="MobiDB-lite"/>
    </source>
</evidence>
<dbReference type="Gene3D" id="1.20.1280.50">
    <property type="match status" value="1"/>
</dbReference>
<feature type="region of interest" description="Disordered" evidence="1">
    <location>
        <begin position="57"/>
        <end position="91"/>
    </location>
</feature>
<evidence type="ECO:0000313" key="3">
    <source>
        <dbReference type="Proteomes" id="UP001154282"/>
    </source>
</evidence>
<organism evidence="2 3">
    <name type="scientific">Linum tenue</name>
    <dbReference type="NCBI Taxonomy" id="586396"/>
    <lineage>
        <taxon>Eukaryota</taxon>
        <taxon>Viridiplantae</taxon>
        <taxon>Streptophyta</taxon>
        <taxon>Embryophyta</taxon>
        <taxon>Tracheophyta</taxon>
        <taxon>Spermatophyta</taxon>
        <taxon>Magnoliopsida</taxon>
        <taxon>eudicotyledons</taxon>
        <taxon>Gunneridae</taxon>
        <taxon>Pentapetalae</taxon>
        <taxon>rosids</taxon>
        <taxon>fabids</taxon>
        <taxon>Malpighiales</taxon>
        <taxon>Linaceae</taxon>
        <taxon>Linum</taxon>
    </lineage>
</organism>
<comment type="caution">
    <text evidence="2">The sequence shown here is derived from an EMBL/GenBank/DDBJ whole genome shotgun (WGS) entry which is preliminary data.</text>
</comment>
<protein>
    <recommendedName>
        <fullName evidence="4">F-box domain-containing protein</fullName>
    </recommendedName>
</protein>
<keyword evidence="3" id="KW-1185">Reference proteome</keyword>
<dbReference type="Proteomes" id="UP001154282">
    <property type="component" value="Unassembled WGS sequence"/>
</dbReference>
<gene>
    <name evidence="2" type="ORF">LITE_LOCUS15604</name>
</gene>